<proteinExistence type="predicted"/>
<evidence type="ECO:0000313" key="1">
    <source>
        <dbReference type="EMBL" id="EDP11452.1"/>
    </source>
</evidence>
<sequence length="64" mass="7029">MKITPSTSRGKEMHKVIISTLIPVMVEKIIHKPVIPPGANPVNEKIKFTAMAVSIAEIVIHKKS</sequence>
<reference evidence="1 2" key="1">
    <citation type="submission" date="2007-09" db="EMBL/GenBank/DDBJ databases">
        <title>Draft genome sequence of Eubacterium dolichum (DSM 3991).</title>
        <authorList>
            <person name="Sudarsanam P."/>
            <person name="Ley R."/>
            <person name="Guruge J."/>
            <person name="Turnbaugh P.J."/>
            <person name="Mahowald M."/>
            <person name="Liep D."/>
            <person name="Gordon J."/>
        </authorList>
    </citation>
    <scope>NUCLEOTIDE SEQUENCE [LARGE SCALE GENOMIC DNA]</scope>
    <source>
        <strain evidence="1 2">DSM 3991</strain>
    </source>
</reference>
<protein>
    <submittedName>
        <fullName evidence="1">Uncharacterized protein</fullName>
    </submittedName>
</protein>
<accession>A8R9W4</accession>
<dbReference type="HOGENOM" id="CLU_2861057_0_0_9"/>
<evidence type="ECO:0000313" key="2">
    <source>
        <dbReference type="Proteomes" id="UP000004090"/>
    </source>
</evidence>
<dbReference type="AlphaFoldDB" id="A8R9W4"/>
<comment type="caution">
    <text evidence="1">The sequence shown here is derived from an EMBL/GenBank/DDBJ whole genome shotgun (WGS) entry which is preliminary data.</text>
</comment>
<name>A8R9W4_9FIRM</name>
<organism evidence="1 2">
    <name type="scientific">Amedibacillus dolichus DSM 3991</name>
    <dbReference type="NCBI Taxonomy" id="428127"/>
    <lineage>
        <taxon>Bacteria</taxon>
        <taxon>Bacillati</taxon>
        <taxon>Bacillota</taxon>
        <taxon>Erysipelotrichia</taxon>
        <taxon>Erysipelotrichales</taxon>
        <taxon>Erysipelotrichaceae</taxon>
        <taxon>Amedibacillus</taxon>
    </lineage>
</organism>
<reference evidence="1 2" key="2">
    <citation type="submission" date="2007-09" db="EMBL/GenBank/DDBJ databases">
        <authorList>
            <person name="Fulton L."/>
            <person name="Clifton S."/>
            <person name="Fulton B."/>
            <person name="Xu J."/>
            <person name="Minx P."/>
            <person name="Pepin K.H."/>
            <person name="Johnson M."/>
            <person name="Thiruvilangam P."/>
            <person name="Bhonagiri V."/>
            <person name="Nash W.E."/>
            <person name="Mardis E.R."/>
            <person name="Wilson R.K."/>
        </authorList>
    </citation>
    <scope>NUCLEOTIDE SEQUENCE [LARGE SCALE GENOMIC DNA]</scope>
    <source>
        <strain evidence="1 2">DSM 3991</strain>
    </source>
</reference>
<dbReference type="EMBL" id="ABAW02000018">
    <property type="protein sequence ID" value="EDP11452.1"/>
    <property type="molecule type" value="Genomic_DNA"/>
</dbReference>
<gene>
    <name evidence="1" type="ORF">EUBDOL_00630</name>
</gene>
<dbReference type="Proteomes" id="UP000004090">
    <property type="component" value="Unassembled WGS sequence"/>
</dbReference>